<evidence type="ECO:0000256" key="4">
    <source>
        <dbReference type="SAM" id="Coils"/>
    </source>
</evidence>
<organism evidence="6 7">
    <name type="scientific">Pseudomonas knackmussii</name>
    <dbReference type="NCBI Taxonomy" id="65741"/>
    <lineage>
        <taxon>Bacteria</taxon>
        <taxon>Pseudomonadati</taxon>
        <taxon>Pseudomonadota</taxon>
        <taxon>Gammaproteobacteria</taxon>
        <taxon>Pseudomonadales</taxon>
        <taxon>Pseudomonadaceae</taxon>
        <taxon>Pseudomonas</taxon>
    </lineage>
</organism>
<sequence length="399" mass="44108">MTGKLSSQTTLDAIAGFTNGGAWNQTEYSDEGVPVVRVTDIKKETVDLSACKFLPKSSLGKYARHTLRAGDLVICTVGSHPTQPGSVVGRAAVVPASADGALLNQNAVCIRSSSPDVDQSWLGYLGRSQDFHDYIISCARGSASQVRMAIGLLKEMPVKVPPLCVQQRIAGVLSAYDELIENSQRRIKILESMARSLYREWFVHFRFPGHANHPYVVSSLGEIPQGWEVKSLLELTKVNYGKNLPSKKLADDGAHPVYGAAKIIGRYTEYTREQRTIICGCRGSVGEMQITEPQCFVTNNSFTFDPVHSDNFFWLFHTLKERGLRDVVGGAAQPQITLEGISSVELVTPPLPLRTRYQQTVLAMFEQAWALDSQIQNLRRTRDLLLPRLLSGQINMEAL</sequence>
<evidence type="ECO:0000313" key="6">
    <source>
        <dbReference type="EMBL" id="UPQ82215.1"/>
    </source>
</evidence>
<keyword evidence="6" id="KW-0540">Nuclease</keyword>
<feature type="coiled-coil region" evidence="4">
    <location>
        <begin position="173"/>
        <end position="200"/>
    </location>
</feature>
<evidence type="ECO:0000256" key="1">
    <source>
        <dbReference type="ARBA" id="ARBA00010923"/>
    </source>
</evidence>
<dbReference type="EMBL" id="CP096208">
    <property type="protein sequence ID" value="UPQ82215.1"/>
    <property type="molecule type" value="Genomic_DNA"/>
</dbReference>
<dbReference type="InterPro" id="IPR000055">
    <property type="entry name" value="Restrct_endonuc_typeI_TRD"/>
</dbReference>
<keyword evidence="7" id="KW-1185">Reference proteome</keyword>
<keyword evidence="2" id="KW-0680">Restriction system</keyword>
<keyword evidence="6" id="KW-0378">Hydrolase</keyword>
<dbReference type="Pfam" id="PF01420">
    <property type="entry name" value="Methylase_S"/>
    <property type="match status" value="2"/>
</dbReference>
<dbReference type="InterPro" id="IPR044946">
    <property type="entry name" value="Restrct_endonuc_typeI_TRD_sf"/>
</dbReference>
<dbReference type="PANTHER" id="PTHR30408">
    <property type="entry name" value="TYPE-1 RESTRICTION ENZYME ECOKI SPECIFICITY PROTEIN"/>
    <property type="match status" value="1"/>
</dbReference>
<gene>
    <name evidence="6" type="ORF">M0M42_17720</name>
</gene>
<protein>
    <submittedName>
        <fullName evidence="6">Restriction endonuclease subunit S</fullName>
        <ecNumber evidence="6">3.1.21.-</ecNumber>
    </submittedName>
</protein>
<name>A0ABY4KP80_9PSED</name>
<dbReference type="Proteomes" id="UP000831189">
    <property type="component" value="Chromosome"/>
</dbReference>
<feature type="domain" description="Type I restriction modification DNA specificity" evidence="5">
    <location>
        <begin position="224"/>
        <end position="362"/>
    </location>
</feature>
<keyword evidence="4" id="KW-0175">Coiled coil</keyword>
<dbReference type="Gene3D" id="3.90.220.20">
    <property type="entry name" value="DNA methylase specificity domains"/>
    <property type="match status" value="2"/>
</dbReference>
<dbReference type="GO" id="GO:0004519">
    <property type="term" value="F:endonuclease activity"/>
    <property type="evidence" value="ECO:0007669"/>
    <property type="project" value="UniProtKB-KW"/>
</dbReference>
<feature type="domain" description="Type I restriction modification DNA specificity" evidence="5">
    <location>
        <begin position="34"/>
        <end position="189"/>
    </location>
</feature>
<dbReference type="InterPro" id="IPR052021">
    <property type="entry name" value="Type-I_RS_S_subunit"/>
</dbReference>
<dbReference type="GO" id="GO:0016787">
    <property type="term" value="F:hydrolase activity"/>
    <property type="evidence" value="ECO:0007669"/>
    <property type="project" value="UniProtKB-KW"/>
</dbReference>
<dbReference type="EC" id="3.1.21.-" evidence="6"/>
<proteinExistence type="inferred from homology"/>
<evidence type="ECO:0000259" key="5">
    <source>
        <dbReference type="Pfam" id="PF01420"/>
    </source>
</evidence>
<keyword evidence="3" id="KW-0238">DNA-binding</keyword>
<keyword evidence="6" id="KW-0255">Endonuclease</keyword>
<evidence type="ECO:0000313" key="7">
    <source>
        <dbReference type="Proteomes" id="UP000831189"/>
    </source>
</evidence>
<dbReference type="CDD" id="cd17512">
    <property type="entry name" value="RMtype1_S_BceB55ORF5615P-TRD2-CR2_like"/>
    <property type="match status" value="1"/>
</dbReference>
<dbReference type="PANTHER" id="PTHR30408:SF13">
    <property type="entry name" value="TYPE I RESTRICTION ENZYME HINDI SPECIFICITY SUBUNIT"/>
    <property type="match status" value="1"/>
</dbReference>
<reference evidence="6 7" key="1">
    <citation type="submission" date="2022-04" db="EMBL/GenBank/DDBJ databases">
        <title>Pseudomonas knackmussii B09-2.</title>
        <authorList>
            <person name="Deng Y."/>
        </authorList>
    </citation>
    <scope>NUCLEOTIDE SEQUENCE [LARGE SCALE GENOMIC DNA]</scope>
    <source>
        <strain evidence="6 7">B09-2</strain>
    </source>
</reference>
<evidence type="ECO:0000256" key="2">
    <source>
        <dbReference type="ARBA" id="ARBA00022747"/>
    </source>
</evidence>
<accession>A0ABY4KP80</accession>
<evidence type="ECO:0000256" key="3">
    <source>
        <dbReference type="ARBA" id="ARBA00023125"/>
    </source>
</evidence>
<comment type="similarity">
    <text evidence="1">Belongs to the type-I restriction system S methylase family.</text>
</comment>
<dbReference type="SUPFAM" id="SSF116734">
    <property type="entry name" value="DNA methylase specificity domain"/>
    <property type="match status" value="2"/>
</dbReference>